<dbReference type="PANTHER" id="PTHR47284">
    <property type="entry name" value="FATTY-ACID-BINDING PROTEIN 2"/>
    <property type="match status" value="1"/>
</dbReference>
<reference evidence="3 4" key="1">
    <citation type="submission" date="2024-01" db="EMBL/GenBank/DDBJ databases">
        <title>A draft genome for a cacao thread blight-causing isolate of Paramarasmius palmivorus.</title>
        <authorList>
            <person name="Baruah I.K."/>
            <person name="Bukari Y."/>
            <person name="Amoako-Attah I."/>
            <person name="Meinhardt L.W."/>
            <person name="Bailey B.A."/>
            <person name="Cohen S.P."/>
        </authorList>
    </citation>
    <scope>NUCLEOTIDE SEQUENCE [LARGE SCALE GENOMIC DNA]</scope>
    <source>
        <strain evidence="3 4">GH-12</strain>
    </source>
</reference>
<comment type="caution">
    <text evidence="3">The sequence shown here is derived from an EMBL/GenBank/DDBJ whole genome shotgun (WGS) entry which is preliminary data.</text>
</comment>
<organism evidence="3 4">
    <name type="scientific">Paramarasmius palmivorus</name>
    <dbReference type="NCBI Taxonomy" id="297713"/>
    <lineage>
        <taxon>Eukaryota</taxon>
        <taxon>Fungi</taxon>
        <taxon>Dikarya</taxon>
        <taxon>Basidiomycota</taxon>
        <taxon>Agaricomycotina</taxon>
        <taxon>Agaricomycetes</taxon>
        <taxon>Agaricomycetidae</taxon>
        <taxon>Agaricales</taxon>
        <taxon>Marasmiineae</taxon>
        <taxon>Marasmiaceae</taxon>
        <taxon>Paramarasmius</taxon>
    </lineage>
</organism>
<evidence type="ECO:0000259" key="2">
    <source>
        <dbReference type="Pfam" id="PF16035"/>
    </source>
</evidence>
<dbReference type="PANTHER" id="PTHR47284:SF3">
    <property type="entry name" value="FATTY-ACID-BINDING PROTEIN 2"/>
    <property type="match status" value="1"/>
</dbReference>
<keyword evidence="4" id="KW-1185">Reference proteome</keyword>
<keyword evidence="1" id="KW-1133">Transmembrane helix</keyword>
<dbReference type="EMBL" id="JAYKXP010000005">
    <property type="protein sequence ID" value="KAK7058315.1"/>
    <property type="molecule type" value="Genomic_DNA"/>
</dbReference>
<dbReference type="Gene3D" id="3.50.70.10">
    <property type="match status" value="1"/>
</dbReference>
<dbReference type="AlphaFoldDB" id="A0AAW0E403"/>
<dbReference type="GO" id="GO:0016872">
    <property type="term" value="F:intramolecular lyase activity"/>
    <property type="evidence" value="ECO:0007669"/>
    <property type="project" value="InterPro"/>
</dbReference>
<dbReference type="InterPro" id="IPR036298">
    <property type="entry name" value="Chalcone_isomerase_sf"/>
</dbReference>
<feature type="transmembrane region" description="Helical" evidence="1">
    <location>
        <begin position="41"/>
        <end position="61"/>
    </location>
</feature>
<evidence type="ECO:0000313" key="4">
    <source>
        <dbReference type="Proteomes" id="UP001383192"/>
    </source>
</evidence>
<protein>
    <recommendedName>
        <fullName evidence="2">Chalcone isomerase domain-containing protein</fullName>
    </recommendedName>
</protein>
<proteinExistence type="predicted"/>
<feature type="domain" description="Chalcone isomerase" evidence="2">
    <location>
        <begin position="113"/>
        <end position="139"/>
    </location>
</feature>
<evidence type="ECO:0000256" key="1">
    <source>
        <dbReference type="SAM" id="Phobius"/>
    </source>
</evidence>
<dbReference type="InterPro" id="IPR016088">
    <property type="entry name" value="Chalcone_isomerase_3-sand"/>
</dbReference>
<evidence type="ECO:0000313" key="3">
    <source>
        <dbReference type="EMBL" id="KAK7058315.1"/>
    </source>
</evidence>
<feature type="domain" description="Chalcone isomerase" evidence="2">
    <location>
        <begin position="156"/>
        <end position="282"/>
    </location>
</feature>
<keyword evidence="1" id="KW-0472">Membrane</keyword>
<keyword evidence="1" id="KW-0812">Transmembrane</keyword>
<dbReference type="Pfam" id="PF16035">
    <property type="entry name" value="Chalcone_2"/>
    <property type="match status" value="2"/>
</dbReference>
<dbReference type="InterPro" id="IPR016087">
    <property type="entry name" value="Chalcone_isomerase"/>
</dbReference>
<dbReference type="SUPFAM" id="SSF54626">
    <property type="entry name" value="Chalcone isomerase"/>
    <property type="match status" value="1"/>
</dbReference>
<sequence length="288" mass="31645">MSFLYSSLTRSVARSALSRPSTFHAPRQAFRTASARQRPFFTWKPILVGAGIAVAATLVWGPSVHLDAVIPPTQAEVNANVTADGTDVTVDPATGIEFPNIIRVAAKTHIPLLTLVGLGVRTVSFLGIKVYSVALYADLRNPNLKFEPNMTPDQKIEHIIRNSACVIRIVPTRSTSYSHLRDAFMRAMQARMNDGRKNGTLTEENAMEVASPVRKLKTLFPNTALAKHTPFDIFLSQPTPGKPRALIFRDLGAIENDWVATEFVLHYFEGDGPSPPLKKSVVERVSSL</sequence>
<name>A0AAW0E403_9AGAR</name>
<dbReference type="Proteomes" id="UP001383192">
    <property type="component" value="Unassembled WGS sequence"/>
</dbReference>
<accession>A0AAW0E403</accession>
<gene>
    <name evidence="3" type="ORF">VNI00_001946</name>
</gene>